<dbReference type="EnsemblMetazoa" id="AALFPA23_021227.R31354">
    <property type="protein sequence ID" value="AALFPA23_021227.P31354"/>
    <property type="gene ID" value="AALFPA23_021227"/>
</dbReference>
<dbReference type="Gene3D" id="3.40.50.150">
    <property type="entry name" value="Vaccinia Virus protein VP39"/>
    <property type="match status" value="1"/>
</dbReference>
<dbReference type="Pfam" id="PF13847">
    <property type="entry name" value="Methyltransf_31"/>
    <property type="match status" value="1"/>
</dbReference>
<dbReference type="EC" id="2.1.1.-" evidence="5"/>
<comment type="similarity">
    <text evidence="5">Belongs to the class I-like SAM-binding methyltransferase superfamily. EFM4 family.</text>
</comment>
<dbReference type="PANTHER" id="PTHR12843:SF5">
    <property type="entry name" value="EEF1A LYSINE METHYLTRANSFERASE 2"/>
    <property type="match status" value="1"/>
</dbReference>
<protein>
    <recommendedName>
        <fullName evidence="5">Protein-lysine N-methyltransferase</fullName>
        <ecNumber evidence="5">2.1.1.-</ecNumber>
    </recommendedName>
</protein>
<reference evidence="7" key="2">
    <citation type="submission" date="2025-05" db="UniProtKB">
        <authorList>
            <consortium name="EnsemblMetazoa"/>
        </authorList>
    </citation>
    <scope>IDENTIFICATION</scope>
    <source>
        <strain evidence="7">Foshan</strain>
    </source>
</reference>
<comment type="function">
    <text evidence="5">S-adenosyl-L-methionine-dependent protein-lysine N-methyltransferase that methylates elongation factor 1-alpha.</text>
</comment>
<accession>A0ABM1ZSF0</accession>
<dbReference type="Proteomes" id="UP000069940">
    <property type="component" value="Unassembled WGS sequence"/>
</dbReference>
<name>A0ABM1ZSF0_AEDAL</name>
<dbReference type="PANTHER" id="PTHR12843">
    <property type="entry name" value="PROTEIN-LYSINE N-METHYLTRANSFERASE METTL10"/>
    <property type="match status" value="1"/>
</dbReference>
<keyword evidence="8" id="KW-1185">Reference proteome</keyword>
<dbReference type="RefSeq" id="XP_062709718.1">
    <property type="nucleotide sequence ID" value="XM_062853734.1"/>
</dbReference>
<evidence type="ECO:0000256" key="1">
    <source>
        <dbReference type="ARBA" id="ARBA00022490"/>
    </source>
</evidence>
<dbReference type="InterPro" id="IPR029063">
    <property type="entry name" value="SAM-dependent_MTases_sf"/>
</dbReference>
<feature type="domain" description="Methyltransferase" evidence="6">
    <location>
        <begin position="87"/>
        <end position="209"/>
    </location>
</feature>
<evidence type="ECO:0000259" key="6">
    <source>
        <dbReference type="Pfam" id="PF13847"/>
    </source>
</evidence>
<dbReference type="InterPro" id="IPR025714">
    <property type="entry name" value="Methyltranfer_dom"/>
</dbReference>
<dbReference type="EnsemblMetazoa" id="AALFPA23_021227.R31355">
    <property type="protein sequence ID" value="AALFPA23_021227.P31355"/>
    <property type="gene ID" value="AALFPA23_021227"/>
</dbReference>
<keyword evidence="1 5" id="KW-0963">Cytoplasm</keyword>
<dbReference type="CDD" id="cd02440">
    <property type="entry name" value="AdoMet_MTases"/>
    <property type="match status" value="1"/>
</dbReference>
<keyword evidence="2 5" id="KW-0489">Methyltransferase</keyword>
<dbReference type="SUPFAM" id="SSF53335">
    <property type="entry name" value="S-adenosyl-L-methionine-dependent methyltransferases"/>
    <property type="match status" value="1"/>
</dbReference>
<evidence type="ECO:0000256" key="5">
    <source>
        <dbReference type="HAMAP-Rule" id="MF_03188"/>
    </source>
</evidence>
<keyword evidence="4 5" id="KW-0949">S-adenosyl-L-methionine</keyword>
<dbReference type="HAMAP" id="MF_03188">
    <property type="entry name" value="Methyltr_EFM4"/>
    <property type="match status" value="1"/>
</dbReference>
<evidence type="ECO:0000313" key="7">
    <source>
        <dbReference type="EnsemblMetazoa" id="AALFPA23_021227.P31355"/>
    </source>
</evidence>
<evidence type="ECO:0000313" key="8">
    <source>
        <dbReference type="Proteomes" id="UP000069940"/>
    </source>
</evidence>
<keyword evidence="3 5" id="KW-0808">Transferase</keyword>
<comment type="subcellular location">
    <subcellularLocation>
        <location evidence="5">Cytoplasm</location>
    </subcellularLocation>
</comment>
<dbReference type="RefSeq" id="XP_062709717.1">
    <property type="nucleotide sequence ID" value="XM_062853733.1"/>
</dbReference>
<proteinExistence type="inferred from homology"/>
<sequence length="247" mass="28096">MKRPEIRFGTIKVSRFKVVISCYKMTDQIEELESSELGTKDYWEASYETEIRNYRDHGDVGEVWFDEDSQLRIIRWIERQEDRVQQDDSIIDLGCGNGMMLIELAREGYSNLTGVDYSPKAIELAESIAKDQELDISYKVVDLLNESDVTALGKFKIVHDKGTYDAVSLHPDNAKQMRETYIKSVAQILQDDGLFVLTSCNWTQKELVNSFGEVFDLHVVIPTPSFKFGGAVGNVVTSVVFVKKSTK</sequence>
<evidence type="ECO:0000256" key="3">
    <source>
        <dbReference type="ARBA" id="ARBA00022679"/>
    </source>
</evidence>
<reference evidence="8" key="1">
    <citation type="journal article" date="2015" name="Proc. Natl. Acad. Sci. U.S.A.">
        <title>Genome sequence of the Asian Tiger mosquito, Aedes albopictus, reveals insights into its biology, genetics, and evolution.</title>
        <authorList>
            <person name="Chen X.G."/>
            <person name="Jiang X."/>
            <person name="Gu J."/>
            <person name="Xu M."/>
            <person name="Wu Y."/>
            <person name="Deng Y."/>
            <person name="Zhang C."/>
            <person name="Bonizzoni M."/>
            <person name="Dermauw W."/>
            <person name="Vontas J."/>
            <person name="Armbruster P."/>
            <person name="Huang X."/>
            <person name="Yang Y."/>
            <person name="Zhang H."/>
            <person name="He W."/>
            <person name="Peng H."/>
            <person name="Liu Y."/>
            <person name="Wu K."/>
            <person name="Chen J."/>
            <person name="Lirakis M."/>
            <person name="Topalis P."/>
            <person name="Van Leeuwen T."/>
            <person name="Hall A.B."/>
            <person name="Jiang X."/>
            <person name="Thorpe C."/>
            <person name="Mueller R.L."/>
            <person name="Sun C."/>
            <person name="Waterhouse R.M."/>
            <person name="Yan G."/>
            <person name="Tu Z.J."/>
            <person name="Fang X."/>
            <person name="James A.A."/>
        </authorList>
    </citation>
    <scope>NUCLEOTIDE SEQUENCE [LARGE SCALE GENOMIC DNA]</scope>
    <source>
        <strain evidence="8">Foshan</strain>
    </source>
</reference>
<organism evidence="7 8">
    <name type="scientific">Aedes albopictus</name>
    <name type="common">Asian tiger mosquito</name>
    <name type="synonym">Stegomyia albopicta</name>
    <dbReference type="NCBI Taxonomy" id="7160"/>
    <lineage>
        <taxon>Eukaryota</taxon>
        <taxon>Metazoa</taxon>
        <taxon>Ecdysozoa</taxon>
        <taxon>Arthropoda</taxon>
        <taxon>Hexapoda</taxon>
        <taxon>Insecta</taxon>
        <taxon>Pterygota</taxon>
        <taxon>Neoptera</taxon>
        <taxon>Endopterygota</taxon>
        <taxon>Diptera</taxon>
        <taxon>Nematocera</taxon>
        <taxon>Culicoidea</taxon>
        <taxon>Culicidae</taxon>
        <taxon>Culicinae</taxon>
        <taxon>Aedini</taxon>
        <taxon>Aedes</taxon>
        <taxon>Stegomyia</taxon>
    </lineage>
</organism>
<evidence type="ECO:0000256" key="2">
    <source>
        <dbReference type="ARBA" id="ARBA00022603"/>
    </source>
</evidence>
<dbReference type="InterPro" id="IPR026635">
    <property type="entry name" value="Efm4/METTL10"/>
</dbReference>
<evidence type="ECO:0000256" key="4">
    <source>
        <dbReference type="ARBA" id="ARBA00022691"/>
    </source>
</evidence>
<dbReference type="GeneID" id="109402569"/>